<evidence type="ECO:0000313" key="3">
    <source>
        <dbReference type="Proteomes" id="UP001151760"/>
    </source>
</evidence>
<dbReference type="EMBL" id="BQNB010016212">
    <property type="protein sequence ID" value="GJT49138.1"/>
    <property type="molecule type" value="Genomic_DNA"/>
</dbReference>
<accession>A0ABQ5EE20</accession>
<gene>
    <name evidence="2" type="ORF">Tco_0975295</name>
</gene>
<organism evidence="2 3">
    <name type="scientific">Tanacetum coccineum</name>
    <dbReference type="NCBI Taxonomy" id="301880"/>
    <lineage>
        <taxon>Eukaryota</taxon>
        <taxon>Viridiplantae</taxon>
        <taxon>Streptophyta</taxon>
        <taxon>Embryophyta</taxon>
        <taxon>Tracheophyta</taxon>
        <taxon>Spermatophyta</taxon>
        <taxon>Magnoliopsida</taxon>
        <taxon>eudicotyledons</taxon>
        <taxon>Gunneridae</taxon>
        <taxon>Pentapetalae</taxon>
        <taxon>asterids</taxon>
        <taxon>campanulids</taxon>
        <taxon>Asterales</taxon>
        <taxon>Asteraceae</taxon>
        <taxon>Asteroideae</taxon>
        <taxon>Anthemideae</taxon>
        <taxon>Anthemidinae</taxon>
        <taxon>Tanacetum</taxon>
    </lineage>
</organism>
<evidence type="ECO:0000313" key="2">
    <source>
        <dbReference type="EMBL" id="GJT49138.1"/>
    </source>
</evidence>
<keyword evidence="3" id="KW-1185">Reference proteome</keyword>
<protein>
    <submittedName>
        <fullName evidence="2">Uncharacterized protein</fullName>
    </submittedName>
</protein>
<feature type="region of interest" description="Disordered" evidence="1">
    <location>
        <begin position="67"/>
        <end position="136"/>
    </location>
</feature>
<reference evidence="2" key="1">
    <citation type="journal article" date="2022" name="Int. J. Mol. Sci.">
        <title>Draft Genome of Tanacetum Coccineum: Genomic Comparison of Closely Related Tanacetum-Family Plants.</title>
        <authorList>
            <person name="Yamashiro T."/>
            <person name="Shiraishi A."/>
            <person name="Nakayama K."/>
            <person name="Satake H."/>
        </authorList>
    </citation>
    <scope>NUCLEOTIDE SEQUENCE</scope>
</reference>
<name>A0ABQ5EE20_9ASTR</name>
<feature type="compositionally biased region" description="Basic and acidic residues" evidence="1">
    <location>
        <begin position="67"/>
        <end position="86"/>
    </location>
</feature>
<evidence type="ECO:0000256" key="1">
    <source>
        <dbReference type="SAM" id="MobiDB-lite"/>
    </source>
</evidence>
<feature type="compositionally biased region" description="Polar residues" evidence="1">
    <location>
        <begin position="107"/>
        <end position="122"/>
    </location>
</feature>
<dbReference type="Proteomes" id="UP001151760">
    <property type="component" value="Unassembled WGS sequence"/>
</dbReference>
<proteinExistence type="predicted"/>
<comment type="caution">
    <text evidence="2">The sequence shown here is derived from an EMBL/GenBank/DDBJ whole genome shotgun (WGS) entry which is preliminary data.</text>
</comment>
<reference evidence="2" key="2">
    <citation type="submission" date="2022-01" db="EMBL/GenBank/DDBJ databases">
        <authorList>
            <person name="Yamashiro T."/>
            <person name="Shiraishi A."/>
            <person name="Satake H."/>
            <person name="Nakayama K."/>
        </authorList>
    </citation>
    <scope>NUCLEOTIDE SEQUENCE</scope>
</reference>
<sequence>MKLFVKLSKSFFQVLYKAPLRDRFRDLPEADMKEMLHQRMFKSGSYKLLPEHVALYEALKASMERAQRDEFFAERDKSRKKQRDDQDPPPPPTDSNLSKKKPHDSGASGSSQTSAPYSSAWKTTDTRDATSSSSKQ</sequence>